<evidence type="ECO:0000313" key="3">
    <source>
        <dbReference type="Proteomes" id="UP000790347"/>
    </source>
</evidence>
<comment type="caution">
    <text evidence="2">The sequence shown here is derived from an EMBL/GenBank/DDBJ whole genome shotgun (WGS) entry which is preliminary data.</text>
</comment>
<evidence type="ECO:0000256" key="1">
    <source>
        <dbReference type="SAM" id="MobiDB-lite"/>
    </source>
</evidence>
<protein>
    <submittedName>
        <fullName evidence="2">Uncharacterized protein</fullName>
    </submittedName>
</protein>
<feature type="compositionally biased region" description="Polar residues" evidence="1">
    <location>
        <begin position="59"/>
        <end position="68"/>
    </location>
</feature>
<dbReference type="EMBL" id="ASGP02000007">
    <property type="protein sequence ID" value="KAH9497205.1"/>
    <property type="molecule type" value="Genomic_DNA"/>
</dbReference>
<proteinExistence type="predicted"/>
<name>A0A922L237_DERFA</name>
<gene>
    <name evidence="2" type="ORF">DERF_013211</name>
</gene>
<keyword evidence="3" id="KW-1185">Reference proteome</keyword>
<reference evidence="2" key="1">
    <citation type="submission" date="2013-05" db="EMBL/GenBank/DDBJ databases">
        <authorList>
            <person name="Yim A.K.Y."/>
            <person name="Chan T.F."/>
            <person name="Ji K.M."/>
            <person name="Liu X.Y."/>
            <person name="Zhou J.W."/>
            <person name="Li R.Q."/>
            <person name="Yang K.Y."/>
            <person name="Li J."/>
            <person name="Li M."/>
            <person name="Law P.T.W."/>
            <person name="Wu Y.L."/>
            <person name="Cai Z.L."/>
            <person name="Qin H."/>
            <person name="Bao Y."/>
            <person name="Leung R.K.K."/>
            <person name="Ng P.K.S."/>
            <person name="Zou J."/>
            <person name="Zhong X.J."/>
            <person name="Ran P.X."/>
            <person name="Zhong N.S."/>
            <person name="Liu Z.G."/>
            <person name="Tsui S.K.W."/>
        </authorList>
    </citation>
    <scope>NUCLEOTIDE SEQUENCE</scope>
    <source>
        <strain evidence="2">Derf</strain>
        <tissue evidence="2">Whole organism</tissue>
    </source>
</reference>
<sequence length="68" mass="7652">MAHFNQTAAAVGWLENTSKIRIYPTNIEKKRSSCVTIVINLAMEANQTRNHEKSDKAVQPTNNSIKTH</sequence>
<evidence type="ECO:0000313" key="2">
    <source>
        <dbReference type="EMBL" id="KAH9497205.1"/>
    </source>
</evidence>
<reference evidence="2" key="2">
    <citation type="journal article" date="2022" name="Res Sq">
        <title>Comparative Genomics Reveals Insights into the Divergent Evolution of Astigmatic Mites and Household Pest Adaptations.</title>
        <authorList>
            <person name="Xiong Q."/>
            <person name="Wan A.T.-Y."/>
            <person name="Liu X.-Y."/>
            <person name="Fung C.S.-H."/>
            <person name="Xiao X."/>
            <person name="Malainual N."/>
            <person name="Hou J."/>
            <person name="Wang L."/>
            <person name="Wang M."/>
            <person name="Yang K."/>
            <person name="Cui Y."/>
            <person name="Leung E."/>
            <person name="Nong W."/>
            <person name="Shin S.-K."/>
            <person name="Au S."/>
            <person name="Jeong K.Y."/>
            <person name="Chew F.T."/>
            <person name="Hui J."/>
            <person name="Leung T.F."/>
            <person name="Tungtrongchitr A."/>
            <person name="Zhong N."/>
            <person name="Liu Z."/>
            <person name="Tsui S."/>
        </authorList>
    </citation>
    <scope>NUCLEOTIDE SEQUENCE</scope>
    <source>
        <strain evidence="2">Derf</strain>
        <tissue evidence="2">Whole organism</tissue>
    </source>
</reference>
<dbReference type="Proteomes" id="UP000790347">
    <property type="component" value="Unassembled WGS sequence"/>
</dbReference>
<dbReference type="AlphaFoldDB" id="A0A922L237"/>
<accession>A0A922L237</accession>
<feature type="region of interest" description="Disordered" evidence="1">
    <location>
        <begin position="46"/>
        <end position="68"/>
    </location>
</feature>
<organism evidence="2 3">
    <name type="scientific">Dermatophagoides farinae</name>
    <name type="common">American house dust mite</name>
    <dbReference type="NCBI Taxonomy" id="6954"/>
    <lineage>
        <taxon>Eukaryota</taxon>
        <taxon>Metazoa</taxon>
        <taxon>Ecdysozoa</taxon>
        <taxon>Arthropoda</taxon>
        <taxon>Chelicerata</taxon>
        <taxon>Arachnida</taxon>
        <taxon>Acari</taxon>
        <taxon>Acariformes</taxon>
        <taxon>Sarcoptiformes</taxon>
        <taxon>Astigmata</taxon>
        <taxon>Psoroptidia</taxon>
        <taxon>Analgoidea</taxon>
        <taxon>Pyroglyphidae</taxon>
        <taxon>Dermatophagoidinae</taxon>
        <taxon>Dermatophagoides</taxon>
    </lineage>
</organism>